<evidence type="ECO:0000256" key="8">
    <source>
        <dbReference type="SAM" id="Phobius"/>
    </source>
</evidence>
<dbReference type="InterPro" id="IPR000276">
    <property type="entry name" value="GPCR_Rhodpsn"/>
</dbReference>
<gene>
    <name evidence="11" type="primary">LOC111104552</name>
</gene>
<comment type="subcellular location">
    <subcellularLocation>
        <location evidence="1">Membrane</location>
        <topology evidence="1">Multi-pass membrane protein</topology>
    </subcellularLocation>
</comment>
<feature type="transmembrane region" description="Helical" evidence="8">
    <location>
        <begin position="32"/>
        <end position="56"/>
    </location>
</feature>
<evidence type="ECO:0000256" key="3">
    <source>
        <dbReference type="ARBA" id="ARBA00022989"/>
    </source>
</evidence>
<evidence type="ECO:0000256" key="1">
    <source>
        <dbReference type="ARBA" id="ARBA00004141"/>
    </source>
</evidence>
<dbReference type="PROSITE" id="PS50262">
    <property type="entry name" value="G_PROTEIN_RECEP_F1_2"/>
    <property type="match status" value="1"/>
</dbReference>
<dbReference type="GO" id="GO:0016020">
    <property type="term" value="C:membrane"/>
    <property type="evidence" value="ECO:0007669"/>
    <property type="project" value="UniProtKB-SubCell"/>
</dbReference>
<name>A0A8B8AT71_CRAVI</name>
<feature type="transmembrane region" description="Helical" evidence="8">
    <location>
        <begin position="108"/>
        <end position="126"/>
    </location>
</feature>
<dbReference type="GO" id="GO:0004930">
    <property type="term" value="F:G protein-coupled receptor activity"/>
    <property type="evidence" value="ECO:0007669"/>
    <property type="project" value="UniProtKB-KW"/>
</dbReference>
<feature type="transmembrane region" description="Helical" evidence="8">
    <location>
        <begin position="197"/>
        <end position="218"/>
    </location>
</feature>
<evidence type="ECO:0000313" key="11">
    <source>
        <dbReference type="RefSeq" id="XP_022294276.1"/>
    </source>
</evidence>
<keyword evidence="5 8" id="KW-0472">Membrane</keyword>
<evidence type="ECO:0000256" key="5">
    <source>
        <dbReference type="ARBA" id="ARBA00023136"/>
    </source>
</evidence>
<dbReference type="Proteomes" id="UP000694844">
    <property type="component" value="Chromosome 7"/>
</dbReference>
<feature type="transmembrane region" description="Helical" evidence="8">
    <location>
        <begin position="253"/>
        <end position="272"/>
    </location>
</feature>
<dbReference type="RefSeq" id="XP_022294276.1">
    <property type="nucleotide sequence ID" value="XM_022438568.1"/>
</dbReference>
<dbReference type="KEGG" id="cvn:111104552"/>
<keyword evidence="3 8" id="KW-1133">Transmembrane helix</keyword>
<dbReference type="PANTHER" id="PTHR24238:SF47">
    <property type="entry name" value="ECDYSTEROIDS_DOPAMINE RECEPTOR-RELATED"/>
    <property type="match status" value="1"/>
</dbReference>
<evidence type="ECO:0000256" key="6">
    <source>
        <dbReference type="ARBA" id="ARBA00023170"/>
    </source>
</evidence>
<protein>
    <submittedName>
        <fullName evidence="11">C5a anaphylatoxin chemotactic receptor 1-like</fullName>
    </submittedName>
</protein>
<dbReference type="GeneID" id="111104552"/>
<reference evidence="11" key="1">
    <citation type="submission" date="2025-08" db="UniProtKB">
        <authorList>
            <consortium name="RefSeq"/>
        </authorList>
    </citation>
    <scope>IDENTIFICATION</scope>
    <source>
        <tissue evidence="11">Whole sample</tissue>
    </source>
</reference>
<evidence type="ECO:0000313" key="10">
    <source>
        <dbReference type="Proteomes" id="UP000694844"/>
    </source>
</evidence>
<keyword evidence="10" id="KW-1185">Reference proteome</keyword>
<dbReference type="CDD" id="cd00637">
    <property type="entry name" value="7tm_classA_rhodopsin-like"/>
    <property type="match status" value="1"/>
</dbReference>
<dbReference type="PANTHER" id="PTHR24238">
    <property type="entry name" value="G-PROTEIN COUPLED RECEPTOR"/>
    <property type="match status" value="1"/>
</dbReference>
<evidence type="ECO:0000256" key="4">
    <source>
        <dbReference type="ARBA" id="ARBA00023040"/>
    </source>
</evidence>
<dbReference type="SUPFAM" id="SSF81321">
    <property type="entry name" value="Family A G protein-coupled receptor-like"/>
    <property type="match status" value="1"/>
</dbReference>
<feature type="domain" description="G-protein coupled receptors family 1 profile" evidence="9">
    <location>
        <begin position="48"/>
        <end position="312"/>
    </location>
</feature>
<sequence>MEQCFPWLEAKYGLETNATLSEVNHAFRDWNLGALVFICVLILPGILGNSLVVAIFYRNFKKSAYRTFVLWLASLDLAGCVIVMPYLLVNILTPVSMDNEIVCKLGRFLSHVIMMTSHFILVVIAADRYRKICKPHSSQIPQSQTSLFCLGMLLLSVVISLPAGVLYGNNSVPTGIPGLKATRCFTADKYMDSPAHLVYYIVINILGAIVTLFITLLYTKVILKIRQQFRERVPNGGNVADEKLNRKLVKTTWTLLAVTIVFVLTIFPHTVLALVDYSVTNFYCHLSFAEGFMFNFAMHFFLLNSVLNCVIYGFMDNRFQKKILLLFRRQQFDVNNDPLDTKNASSTNNL</sequence>
<keyword evidence="6" id="KW-0675">Receptor</keyword>
<feature type="transmembrane region" description="Helical" evidence="8">
    <location>
        <begin position="292"/>
        <end position="315"/>
    </location>
</feature>
<evidence type="ECO:0000256" key="7">
    <source>
        <dbReference type="ARBA" id="ARBA00023224"/>
    </source>
</evidence>
<dbReference type="Gene3D" id="1.20.1070.10">
    <property type="entry name" value="Rhodopsin 7-helix transmembrane proteins"/>
    <property type="match status" value="1"/>
</dbReference>
<keyword evidence="2 8" id="KW-0812">Transmembrane</keyword>
<accession>A0A8B8AT71</accession>
<feature type="transmembrane region" description="Helical" evidence="8">
    <location>
        <begin position="147"/>
        <end position="167"/>
    </location>
</feature>
<dbReference type="PRINTS" id="PR00237">
    <property type="entry name" value="GPCRRHODOPSN"/>
</dbReference>
<dbReference type="InterPro" id="IPR017452">
    <property type="entry name" value="GPCR_Rhodpsn_7TM"/>
</dbReference>
<feature type="transmembrane region" description="Helical" evidence="8">
    <location>
        <begin position="68"/>
        <end position="88"/>
    </location>
</feature>
<dbReference type="Pfam" id="PF00001">
    <property type="entry name" value="7tm_1"/>
    <property type="match status" value="1"/>
</dbReference>
<evidence type="ECO:0000259" key="9">
    <source>
        <dbReference type="PROSITE" id="PS50262"/>
    </source>
</evidence>
<proteinExistence type="predicted"/>
<keyword evidence="7" id="KW-0807">Transducer</keyword>
<dbReference type="OrthoDB" id="6088285at2759"/>
<keyword evidence="4" id="KW-0297">G-protein coupled receptor</keyword>
<organism evidence="10 11">
    <name type="scientific">Crassostrea virginica</name>
    <name type="common">Eastern oyster</name>
    <dbReference type="NCBI Taxonomy" id="6565"/>
    <lineage>
        <taxon>Eukaryota</taxon>
        <taxon>Metazoa</taxon>
        <taxon>Spiralia</taxon>
        <taxon>Lophotrochozoa</taxon>
        <taxon>Mollusca</taxon>
        <taxon>Bivalvia</taxon>
        <taxon>Autobranchia</taxon>
        <taxon>Pteriomorphia</taxon>
        <taxon>Ostreida</taxon>
        <taxon>Ostreoidea</taxon>
        <taxon>Ostreidae</taxon>
        <taxon>Crassostrea</taxon>
    </lineage>
</organism>
<dbReference type="AlphaFoldDB" id="A0A8B8AT71"/>
<evidence type="ECO:0000256" key="2">
    <source>
        <dbReference type="ARBA" id="ARBA00022692"/>
    </source>
</evidence>